<dbReference type="Proteomes" id="UP001596086">
    <property type="component" value="Unassembled WGS sequence"/>
</dbReference>
<comment type="caution">
    <text evidence="2">The sequence shown here is derived from an EMBL/GenBank/DDBJ whole genome shotgun (WGS) entry which is preliminary data.</text>
</comment>
<evidence type="ECO:0000313" key="2">
    <source>
        <dbReference type="EMBL" id="MFC5548159.1"/>
    </source>
</evidence>
<sequence length="215" mass="23667">MENLSSGFGLFGVNSFQRSISSNDFTTGVGKTLITSFSWSPPNSSANTTNNTSNGSPGKRSNYISGNEQTKALLARQAICDEAIKEFIETSRQENFEYGYTPPSERFIHEFAKEHPMILADLIQGILLAESKSSTVMVALMNAIGSMRYEDIRPYGQTTALAAITNQSVEVKEAAIRAYETWGHPEGAHVLSTVDCPWPWLDDYRKQVIEDLGAA</sequence>
<name>A0ABW0RTL0_9BURK</name>
<gene>
    <name evidence="2" type="ORF">ACFPO9_06485</name>
</gene>
<dbReference type="EMBL" id="JBHSMZ010000004">
    <property type="protein sequence ID" value="MFC5548159.1"/>
    <property type="molecule type" value="Genomic_DNA"/>
</dbReference>
<protein>
    <recommendedName>
        <fullName evidence="4">HEAT repeat domain-containing protein</fullName>
    </recommendedName>
</protein>
<proteinExistence type="predicted"/>
<organism evidence="2 3">
    <name type="scientific">Massilia aerilata</name>
    <dbReference type="NCBI Taxonomy" id="453817"/>
    <lineage>
        <taxon>Bacteria</taxon>
        <taxon>Pseudomonadati</taxon>
        <taxon>Pseudomonadota</taxon>
        <taxon>Betaproteobacteria</taxon>
        <taxon>Burkholderiales</taxon>
        <taxon>Oxalobacteraceae</taxon>
        <taxon>Telluria group</taxon>
        <taxon>Massilia</taxon>
    </lineage>
</organism>
<evidence type="ECO:0000256" key="1">
    <source>
        <dbReference type="SAM" id="MobiDB-lite"/>
    </source>
</evidence>
<feature type="compositionally biased region" description="Low complexity" evidence="1">
    <location>
        <begin position="40"/>
        <end position="58"/>
    </location>
</feature>
<dbReference type="RefSeq" id="WP_379768614.1">
    <property type="nucleotide sequence ID" value="NZ_JBHSMZ010000004.1"/>
</dbReference>
<reference evidence="3" key="1">
    <citation type="journal article" date="2019" name="Int. J. Syst. Evol. Microbiol.">
        <title>The Global Catalogue of Microorganisms (GCM) 10K type strain sequencing project: providing services to taxonomists for standard genome sequencing and annotation.</title>
        <authorList>
            <consortium name="The Broad Institute Genomics Platform"/>
            <consortium name="The Broad Institute Genome Sequencing Center for Infectious Disease"/>
            <person name="Wu L."/>
            <person name="Ma J."/>
        </authorList>
    </citation>
    <scope>NUCLEOTIDE SEQUENCE [LARGE SCALE GENOMIC DNA]</scope>
    <source>
        <strain evidence="3">CGMCC 4.5798</strain>
    </source>
</reference>
<keyword evidence="3" id="KW-1185">Reference proteome</keyword>
<accession>A0ABW0RTL0</accession>
<evidence type="ECO:0000313" key="3">
    <source>
        <dbReference type="Proteomes" id="UP001596086"/>
    </source>
</evidence>
<feature type="region of interest" description="Disordered" evidence="1">
    <location>
        <begin position="40"/>
        <end position="64"/>
    </location>
</feature>
<evidence type="ECO:0008006" key="4">
    <source>
        <dbReference type="Google" id="ProtNLM"/>
    </source>
</evidence>